<evidence type="ECO:0000256" key="2">
    <source>
        <dbReference type="ARBA" id="ARBA00034809"/>
    </source>
</evidence>
<dbReference type="Pfam" id="PF05721">
    <property type="entry name" value="PhyH"/>
    <property type="match status" value="1"/>
</dbReference>
<evidence type="ECO:0000256" key="4">
    <source>
        <dbReference type="ARBA" id="ARBA00034924"/>
    </source>
</evidence>
<dbReference type="PANTHER" id="PTHR21308:SF1">
    <property type="entry name" value="PHYTANOYL-COA DIOXYGENASE, PEROXISOMAL"/>
    <property type="match status" value="1"/>
</dbReference>
<dbReference type="SUPFAM" id="SSF51197">
    <property type="entry name" value="Clavaminate synthase-like"/>
    <property type="match status" value="1"/>
</dbReference>
<accession>A0A1A6H1A7</accession>
<dbReference type="GO" id="GO:0001561">
    <property type="term" value="P:fatty acid alpha-oxidation"/>
    <property type="evidence" value="ECO:0007669"/>
    <property type="project" value="InterPro"/>
</dbReference>
<dbReference type="Gene3D" id="2.60.120.620">
    <property type="entry name" value="q2cbj1_9rhob like domain"/>
    <property type="match status" value="1"/>
</dbReference>
<gene>
    <name evidence="5" type="ORF">A6R68_13053</name>
</gene>
<dbReference type="AlphaFoldDB" id="A0A1A6H1A7"/>
<dbReference type="GO" id="GO:0048244">
    <property type="term" value="F:phytanoyl-CoA dioxygenase activity"/>
    <property type="evidence" value="ECO:0007669"/>
    <property type="project" value="UniProtKB-EC"/>
</dbReference>
<keyword evidence="6" id="KW-1185">Reference proteome</keyword>
<dbReference type="STRING" id="56216.A0A1A6H1A7"/>
<reference evidence="5 6" key="1">
    <citation type="submission" date="2016-06" db="EMBL/GenBank/DDBJ databases">
        <title>The Draft Genome Sequence and Annotation of the Desert Woodrat Neotoma lepida.</title>
        <authorList>
            <person name="Campbell M."/>
            <person name="Oakeson K.F."/>
            <person name="Yandell M."/>
            <person name="Halpert J.R."/>
            <person name="Dearing D."/>
        </authorList>
    </citation>
    <scope>NUCLEOTIDE SEQUENCE [LARGE SCALE GENOMIC DNA]</scope>
    <source>
        <strain evidence="5">417</strain>
        <tissue evidence="5">Liver</tissue>
    </source>
</reference>
<name>A0A1A6H1A7_NEOLE</name>
<dbReference type="Proteomes" id="UP000092124">
    <property type="component" value="Unassembled WGS sequence"/>
</dbReference>
<comment type="caution">
    <text evidence="5">The sequence shown here is derived from an EMBL/GenBank/DDBJ whole genome shotgun (WGS) entry which is preliminary data.</text>
</comment>
<dbReference type="InterPro" id="IPR008775">
    <property type="entry name" value="Phytyl_CoA_dOase-like"/>
</dbReference>
<sequence>MYHGIQDYKQDNNRVHLVMEKGDTVFFHPLLIHGSGRNKTQGFRKAISCHFASSDCHYINVKGTSQEIIQREVEEIAEKQYGLKSGTGFQVRA</sequence>
<dbReference type="PANTHER" id="PTHR21308">
    <property type="entry name" value="PHYTANOYL-COA ALPHA-HYDROXYLASE"/>
    <property type="match status" value="1"/>
</dbReference>
<evidence type="ECO:0000313" key="5">
    <source>
        <dbReference type="EMBL" id="OBS72368.1"/>
    </source>
</evidence>
<dbReference type="EC" id="1.14.11.18" evidence="2"/>
<protein>
    <recommendedName>
        <fullName evidence="2">phytanoyl-CoA dioxygenase</fullName>
        <ecNumber evidence="2">1.14.11.18</ecNumber>
    </recommendedName>
    <alternativeName>
        <fullName evidence="3">Phytanic acid oxidase</fullName>
    </alternativeName>
    <alternativeName>
        <fullName evidence="4">Phytanoyl-CoA alpha-hydroxylase</fullName>
    </alternativeName>
</protein>
<evidence type="ECO:0000313" key="6">
    <source>
        <dbReference type="Proteomes" id="UP000092124"/>
    </source>
</evidence>
<dbReference type="EMBL" id="LZPO01055122">
    <property type="protein sequence ID" value="OBS72368.1"/>
    <property type="molecule type" value="Genomic_DNA"/>
</dbReference>
<dbReference type="InterPro" id="IPR047128">
    <property type="entry name" value="PhyH"/>
</dbReference>
<organism evidence="5 6">
    <name type="scientific">Neotoma lepida</name>
    <name type="common">Desert woodrat</name>
    <dbReference type="NCBI Taxonomy" id="56216"/>
    <lineage>
        <taxon>Eukaryota</taxon>
        <taxon>Metazoa</taxon>
        <taxon>Chordata</taxon>
        <taxon>Craniata</taxon>
        <taxon>Vertebrata</taxon>
        <taxon>Euteleostomi</taxon>
        <taxon>Mammalia</taxon>
        <taxon>Eutheria</taxon>
        <taxon>Euarchontoglires</taxon>
        <taxon>Glires</taxon>
        <taxon>Rodentia</taxon>
        <taxon>Myomorpha</taxon>
        <taxon>Muroidea</taxon>
        <taxon>Cricetidae</taxon>
        <taxon>Neotominae</taxon>
        <taxon>Neotoma</taxon>
    </lineage>
</organism>
<comment type="similarity">
    <text evidence="1">Belongs to the PhyH family.</text>
</comment>
<proteinExistence type="inferred from homology"/>
<evidence type="ECO:0000256" key="1">
    <source>
        <dbReference type="ARBA" id="ARBA00005830"/>
    </source>
</evidence>
<dbReference type="OrthoDB" id="2328924at2759"/>
<evidence type="ECO:0000256" key="3">
    <source>
        <dbReference type="ARBA" id="ARBA00034921"/>
    </source>
</evidence>